<gene>
    <name evidence="8" type="ORF">H8K43_16815</name>
</gene>
<dbReference type="InterPro" id="IPR010432">
    <property type="entry name" value="RDD"/>
</dbReference>
<proteinExistence type="predicted"/>
<keyword evidence="9" id="KW-1185">Reference proteome</keyword>
<evidence type="ECO:0000313" key="8">
    <source>
        <dbReference type="EMBL" id="MBC3933342.1"/>
    </source>
</evidence>
<evidence type="ECO:0000256" key="5">
    <source>
        <dbReference type="ARBA" id="ARBA00023136"/>
    </source>
</evidence>
<keyword evidence="3 6" id="KW-0812">Transmembrane</keyword>
<evidence type="ECO:0000256" key="2">
    <source>
        <dbReference type="ARBA" id="ARBA00022475"/>
    </source>
</evidence>
<protein>
    <submittedName>
        <fullName evidence="8">RDD family protein</fullName>
    </submittedName>
</protein>
<feature type="transmembrane region" description="Helical" evidence="6">
    <location>
        <begin position="75"/>
        <end position="96"/>
    </location>
</feature>
<comment type="subcellular location">
    <subcellularLocation>
        <location evidence="1">Cell membrane</location>
        <topology evidence="1">Multi-pass membrane protein</topology>
    </subcellularLocation>
</comment>
<feature type="transmembrane region" description="Helical" evidence="6">
    <location>
        <begin position="102"/>
        <end position="121"/>
    </location>
</feature>
<keyword evidence="5 6" id="KW-0472">Membrane</keyword>
<evidence type="ECO:0000256" key="6">
    <source>
        <dbReference type="SAM" id="Phobius"/>
    </source>
</evidence>
<sequence length="194" mass="21712">MNDSSSHDDQRADTDLLIAIAQTPIPLQRREQIEVILTERGMSVDDINCLRQLAGLPALSNFPFGDRPASRFRRIGAFLIDIIVLNLSMMLVHFLLHQSGLAWAKSLSGIFVSLCLGYMLIRDALPNGGIGKRCLRLRAVTASHGEALTVWRSCQRNLAMLMTVFELIAFLFNENKQRMGDQLAKSIVVDLYPE</sequence>
<evidence type="ECO:0000256" key="1">
    <source>
        <dbReference type="ARBA" id="ARBA00004651"/>
    </source>
</evidence>
<accession>A0ABR7A9J8</accession>
<evidence type="ECO:0000256" key="3">
    <source>
        <dbReference type="ARBA" id="ARBA00022692"/>
    </source>
</evidence>
<evidence type="ECO:0000256" key="4">
    <source>
        <dbReference type="ARBA" id="ARBA00022989"/>
    </source>
</evidence>
<evidence type="ECO:0000313" key="9">
    <source>
        <dbReference type="Proteomes" id="UP000654304"/>
    </source>
</evidence>
<name>A0ABR7A9J8_9BURK</name>
<dbReference type="PANTHER" id="PTHR36115">
    <property type="entry name" value="PROLINE-RICH ANTIGEN HOMOLOG-RELATED"/>
    <property type="match status" value="1"/>
</dbReference>
<reference evidence="8 9" key="1">
    <citation type="submission" date="2020-08" db="EMBL/GenBank/DDBJ databases">
        <title>Novel species isolated from subtropical streams in China.</title>
        <authorList>
            <person name="Lu H."/>
        </authorList>
    </citation>
    <scope>NUCLEOTIDE SEQUENCE [LARGE SCALE GENOMIC DNA]</scope>
    <source>
        <strain evidence="8 9">CY22W</strain>
    </source>
</reference>
<dbReference type="EMBL" id="JACOGD010000010">
    <property type="protein sequence ID" value="MBC3933342.1"/>
    <property type="molecule type" value="Genomic_DNA"/>
</dbReference>
<organism evidence="8 9">
    <name type="scientific">Undibacterium curvum</name>
    <dbReference type="NCBI Taxonomy" id="2762294"/>
    <lineage>
        <taxon>Bacteria</taxon>
        <taxon>Pseudomonadati</taxon>
        <taxon>Pseudomonadota</taxon>
        <taxon>Betaproteobacteria</taxon>
        <taxon>Burkholderiales</taxon>
        <taxon>Oxalobacteraceae</taxon>
        <taxon>Undibacterium</taxon>
    </lineage>
</organism>
<keyword evidence="4 6" id="KW-1133">Transmembrane helix</keyword>
<comment type="caution">
    <text evidence="8">The sequence shown here is derived from an EMBL/GenBank/DDBJ whole genome shotgun (WGS) entry which is preliminary data.</text>
</comment>
<dbReference type="Proteomes" id="UP000654304">
    <property type="component" value="Unassembled WGS sequence"/>
</dbReference>
<feature type="domain" description="RDD" evidence="7">
    <location>
        <begin position="69"/>
        <end position="185"/>
    </location>
</feature>
<dbReference type="Pfam" id="PF06271">
    <property type="entry name" value="RDD"/>
    <property type="match status" value="1"/>
</dbReference>
<evidence type="ECO:0000259" key="7">
    <source>
        <dbReference type="Pfam" id="PF06271"/>
    </source>
</evidence>
<dbReference type="RefSeq" id="WP_186904926.1">
    <property type="nucleotide sequence ID" value="NZ_JACOGD010000010.1"/>
</dbReference>
<dbReference type="InterPro" id="IPR051791">
    <property type="entry name" value="Pra-immunoreactive"/>
</dbReference>
<keyword evidence="2" id="KW-1003">Cell membrane</keyword>